<name>A0AA38F4S5_TAXCH</name>
<feature type="non-terminal residue" evidence="1">
    <location>
        <position position="102"/>
    </location>
</feature>
<organism evidence="1 2">
    <name type="scientific">Taxus chinensis</name>
    <name type="common">Chinese yew</name>
    <name type="synonym">Taxus wallichiana var. chinensis</name>
    <dbReference type="NCBI Taxonomy" id="29808"/>
    <lineage>
        <taxon>Eukaryota</taxon>
        <taxon>Viridiplantae</taxon>
        <taxon>Streptophyta</taxon>
        <taxon>Embryophyta</taxon>
        <taxon>Tracheophyta</taxon>
        <taxon>Spermatophyta</taxon>
        <taxon>Pinopsida</taxon>
        <taxon>Pinidae</taxon>
        <taxon>Conifers II</taxon>
        <taxon>Cupressales</taxon>
        <taxon>Taxaceae</taxon>
        <taxon>Taxus</taxon>
    </lineage>
</organism>
<dbReference type="EMBL" id="JAHRHJ020003813">
    <property type="protein sequence ID" value="KAH9288970.1"/>
    <property type="molecule type" value="Genomic_DNA"/>
</dbReference>
<sequence>CNSSSMPMEVGLKLLAHDDSSPVDECLYKQLVGSLIHPTRKSDLFFAVCYLSRFLSKSNIIHWGVAEQVLRYVKGTLDFGILYQRVSDFRFIGCIDSDWGGF</sequence>
<gene>
    <name evidence="1" type="ORF">KI387_033087</name>
</gene>
<accession>A0AA38F4S5</accession>
<dbReference type="Proteomes" id="UP000824469">
    <property type="component" value="Unassembled WGS sequence"/>
</dbReference>
<evidence type="ECO:0000313" key="2">
    <source>
        <dbReference type="Proteomes" id="UP000824469"/>
    </source>
</evidence>
<dbReference type="PANTHER" id="PTHR11439">
    <property type="entry name" value="GAG-POL-RELATED RETROTRANSPOSON"/>
    <property type="match status" value="1"/>
</dbReference>
<dbReference type="AlphaFoldDB" id="A0AA38F4S5"/>
<evidence type="ECO:0000313" key="1">
    <source>
        <dbReference type="EMBL" id="KAH9288970.1"/>
    </source>
</evidence>
<comment type="caution">
    <text evidence="1">The sequence shown here is derived from an EMBL/GenBank/DDBJ whole genome shotgun (WGS) entry which is preliminary data.</text>
</comment>
<keyword evidence="2" id="KW-1185">Reference proteome</keyword>
<protein>
    <submittedName>
        <fullName evidence="1">Uncharacterized protein</fullName>
    </submittedName>
</protein>
<dbReference type="PANTHER" id="PTHR11439:SF463">
    <property type="entry name" value="REVERSE TRANSCRIPTASE TY1_COPIA-TYPE DOMAIN-CONTAINING PROTEIN"/>
    <property type="match status" value="1"/>
</dbReference>
<proteinExistence type="predicted"/>
<reference evidence="1 2" key="1">
    <citation type="journal article" date="2021" name="Nat. Plants">
        <title>The Taxus genome provides insights into paclitaxel biosynthesis.</title>
        <authorList>
            <person name="Xiong X."/>
            <person name="Gou J."/>
            <person name="Liao Q."/>
            <person name="Li Y."/>
            <person name="Zhou Q."/>
            <person name="Bi G."/>
            <person name="Li C."/>
            <person name="Du R."/>
            <person name="Wang X."/>
            <person name="Sun T."/>
            <person name="Guo L."/>
            <person name="Liang H."/>
            <person name="Lu P."/>
            <person name="Wu Y."/>
            <person name="Zhang Z."/>
            <person name="Ro D.K."/>
            <person name="Shang Y."/>
            <person name="Huang S."/>
            <person name="Yan J."/>
        </authorList>
    </citation>
    <scope>NUCLEOTIDE SEQUENCE [LARGE SCALE GENOMIC DNA]</scope>
    <source>
        <strain evidence="1">Ta-2019</strain>
    </source>
</reference>
<feature type="non-terminal residue" evidence="1">
    <location>
        <position position="1"/>
    </location>
</feature>